<sequence length="580" mass="67542">MNQKEIMQKGVPQIMDITSIRSVLHYLTKNILPTKFETAQQPEPNTIQLCFRGVDSQTWLEVSWNGDSPRILKINKPEKIGRESTLSKQIRYGLKYMALISINQDDFERVIKFGFAKKPGDEISKYLIFELMGKHSNIFYLDNKHKIIAVGKQINSSQSSFRTISTGLIYSNPPVNLKKQPREDESFESWKESISTVPESLKYCLINTYQGVSPILTKQLEVFSNTSYSEIMEKNIDLISDANLKEIFKSWKIWINRFKNNNFNFSIFNKFFYCVWFLDKEINCENNIDLCTGIENYYNYHLKQKKLEFLVNKIEGLIFKQTNNEKKNLNVQYDLLSKSENYNLYKEKADEIFTTNEIKKQDIIRGQKLYKKSKKLKRSSELIKERLNIYKTNLDRLDEFTTLLENLNSLNHEDMIVKIKLLEEIMEEICNEFNIHLKRQREDKKSSSEIQSSPIQFNTPTGLKLQVGRNMRQNDLISFKFSKKGDLWFHAQESPGSHVVLKSSSQSASEQDLQIAADLAALFSKAKRNIKVPINLVKIKDLQKIKKGGPGCVSFKNVEIIWGNPTRGEDYIKKNLKTVI</sequence>
<dbReference type="Proteomes" id="UP000030445">
    <property type="component" value="Unassembled WGS sequence"/>
</dbReference>
<dbReference type="AlphaFoldDB" id="A0A0A2A687"/>
<reference evidence="3" key="1">
    <citation type="journal article" date="2014" name="Sci. Data">
        <title>Genomes of diverse isolates of the marine cyanobacterium Prochlorococcus.</title>
        <authorList>
            <person name="Biller S."/>
            <person name="Berube P."/>
            <person name="Thompson J."/>
            <person name="Kelly L."/>
            <person name="Roggensack S."/>
            <person name="Awad L."/>
            <person name="Roache-Johnson K."/>
            <person name="Ding H."/>
            <person name="Giovannoni S.J."/>
            <person name="Moore L.R."/>
            <person name="Chisholm S.W."/>
        </authorList>
    </citation>
    <scope>NUCLEOTIDE SEQUENCE [LARGE SCALE GENOMIC DNA]</scope>
    <source>
        <strain evidence="3">MIT 9302</strain>
    </source>
</reference>
<dbReference type="GO" id="GO:0072344">
    <property type="term" value="P:rescue of stalled ribosome"/>
    <property type="evidence" value="ECO:0007669"/>
    <property type="project" value="TreeGrafter"/>
</dbReference>
<dbReference type="eggNOG" id="COG1293">
    <property type="taxonomic scope" value="Bacteria"/>
</dbReference>
<dbReference type="GO" id="GO:0043023">
    <property type="term" value="F:ribosomal large subunit binding"/>
    <property type="evidence" value="ECO:0007669"/>
    <property type="project" value="TreeGrafter"/>
</dbReference>
<gene>
    <name evidence="2" type="ORF">EU96_1124</name>
</gene>
<organism evidence="2 3">
    <name type="scientific">Prochlorococcus marinus str. MIT 9302</name>
    <dbReference type="NCBI Taxonomy" id="74545"/>
    <lineage>
        <taxon>Bacteria</taxon>
        <taxon>Bacillati</taxon>
        <taxon>Cyanobacteriota</taxon>
        <taxon>Cyanophyceae</taxon>
        <taxon>Synechococcales</taxon>
        <taxon>Prochlorococcaceae</taxon>
        <taxon>Prochlorococcus</taxon>
    </lineage>
</organism>
<dbReference type="GO" id="GO:0000049">
    <property type="term" value="F:tRNA binding"/>
    <property type="evidence" value="ECO:0007669"/>
    <property type="project" value="TreeGrafter"/>
</dbReference>
<dbReference type="Gene3D" id="2.30.310.10">
    <property type="entry name" value="ibrinogen binding protein from staphylococcus aureus domain"/>
    <property type="match status" value="1"/>
</dbReference>
<dbReference type="PANTHER" id="PTHR15239">
    <property type="entry name" value="NUCLEAR EXPORT MEDIATOR FACTOR NEMF"/>
    <property type="match status" value="1"/>
</dbReference>
<dbReference type="InterPro" id="IPR008532">
    <property type="entry name" value="NFACT_RNA-bd"/>
</dbReference>
<dbReference type="STRING" id="74545.EU96_1124"/>
<dbReference type="Pfam" id="PF05833">
    <property type="entry name" value="NFACT_N"/>
    <property type="match status" value="1"/>
</dbReference>
<feature type="domain" description="NFACT RNA-binding" evidence="1">
    <location>
        <begin position="457"/>
        <end position="556"/>
    </location>
</feature>
<comment type="caution">
    <text evidence="2">The sequence shown here is derived from an EMBL/GenBank/DDBJ whole genome shotgun (WGS) entry which is preliminary data.</text>
</comment>
<dbReference type="Pfam" id="PF05670">
    <property type="entry name" value="NFACT-R_1"/>
    <property type="match status" value="1"/>
</dbReference>
<proteinExistence type="predicted"/>
<evidence type="ECO:0000313" key="2">
    <source>
        <dbReference type="EMBL" id="KGF97412.1"/>
    </source>
</evidence>
<protein>
    <submittedName>
        <fullName evidence="2">Putative secreted protein MPB70</fullName>
    </submittedName>
</protein>
<evidence type="ECO:0000259" key="1">
    <source>
        <dbReference type="Pfam" id="PF05670"/>
    </source>
</evidence>
<dbReference type="InterPro" id="IPR051608">
    <property type="entry name" value="RQC_Subunit_NEMF"/>
</dbReference>
<dbReference type="GO" id="GO:1990112">
    <property type="term" value="C:RQC complex"/>
    <property type="evidence" value="ECO:0007669"/>
    <property type="project" value="TreeGrafter"/>
</dbReference>
<evidence type="ECO:0000313" key="3">
    <source>
        <dbReference type="Proteomes" id="UP000030445"/>
    </source>
</evidence>
<dbReference type="PANTHER" id="PTHR15239:SF6">
    <property type="entry name" value="RIBOSOME QUALITY CONTROL COMPLEX SUBUNIT NEMF"/>
    <property type="match status" value="1"/>
</dbReference>
<dbReference type="EMBL" id="JNAM01000010">
    <property type="protein sequence ID" value="KGF97412.1"/>
    <property type="molecule type" value="Genomic_DNA"/>
</dbReference>
<name>A0A0A2A687_PROMR</name>
<accession>A0A0A2A687</accession>